<dbReference type="Gene3D" id="3.30.160.810">
    <property type="match status" value="1"/>
</dbReference>
<evidence type="ECO:0000256" key="4">
    <source>
        <dbReference type="ARBA" id="ARBA00022980"/>
    </source>
</evidence>
<reference evidence="8 9" key="1">
    <citation type="submission" date="2019-02" db="EMBL/GenBank/DDBJ databases">
        <title>Deep-cultivation of Planctomycetes and their phenomic and genomic characterization uncovers novel biology.</title>
        <authorList>
            <person name="Wiegand S."/>
            <person name="Jogler M."/>
            <person name="Boedeker C."/>
            <person name="Pinto D."/>
            <person name="Vollmers J."/>
            <person name="Rivas-Marin E."/>
            <person name="Kohn T."/>
            <person name="Peeters S.H."/>
            <person name="Heuer A."/>
            <person name="Rast P."/>
            <person name="Oberbeckmann S."/>
            <person name="Bunk B."/>
            <person name="Jeske O."/>
            <person name="Meyerdierks A."/>
            <person name="Storesund J.E."/>
            <person name="Kallscheuer N."/>
            <person name="Luecker S."/>
            <person name="Lage O.M."/>
            <person name="Pohl T."/>
            <person name="Merkel B.J."/>
            <person name="Hornburger P."/>
            <person name="Mueller R.-W."/>
            <person name="Bruemmer F."/>
            <person name="Labrenz M."/>
            <person name="Spormann A.M."/>
            <person name="Op den Camp H."/>
            <person name="Overmann J."/>
            <person name="Amann R."/>
            <person name="Jetten M.S.M."/>
            <person name="Mascher T."/>
            <person name="Medema M.H."/>
            <person name="Devos D.P."/>
            <person name="Kaster A.-K."/>
            <person name="Ovreas L."/>
            <person name="Rohde M."/>
            <person name="Galperin M.Y."/>
            <person name="Jogler C."/>
        </authorList>
    </citation>
    <scope>NUCLEOTIDE SEQUENCE [LARGE SCALE GENOMIC DNA]</scope>
    <source>
        <strain evidence="8 9">Pan216</strain>
    </source>
</reference>
<dbReference type="Proteomes" id="UP000317093">
    <property type="component" value="Chromosome"/>
</dbReference>
<keyword evidence="5 7" id="KW-0687">Ribonucleoprotein</keyword>
<keyword evidence="2 7" id="KW-0699">rRNA-binding</keyword>
<dbReference type="AlphaFoldDB" id="A0A518AZM0"/>
<evidence type="ECO:0000256" key="2">
    <source>
        <dbReference type="ARBA" id="ARBA00022730"/>
    </source>
</evidence>
<comment type="subunit">
    <text evidence="7">Part of the 50S ribosomal subunit. Forms a cluster with proteins L14 and L19.</text>
</comment>
<dbReference type="InterPro" id="IPR009000">
    <property type="entry name" value="Transl_B-barrel_sf"/>
</dbReference>
<dbReference type="Gene3D" id="2.40.30.10">
    <property type="entry name" value="Translation factors"/>
    <property type="match status" value="1"/>
</dbReference>
<dbReference type="RefSeq" id="WP_145255568.1">
    <property type="nucleotide sequence ID" value="NZ_CP036279.1"/>
</dbReference>
<comment type="similarity">
    <text evidence="1 7">Belongs to the universal ribosomal protein uL3 family.</text>
</comment>
<dbReference type="GO" id="GO:0019843">
    <property type="term" value="F:rRNA binding"/>
    <property type="evidence" value="ECO:0007669"/>
    <property type="project" value="UniProtKB-UniRule"/>
</dbReference>
<protein>
    <recommendedName>
        <fullName evidence="6 7">Large ribosomal subunit protein uL3</fullName>
    </recommendedName>
</protein>
<accession>A0A518AZM0</accession>
<evidence type="ECO:0000256" key="1">
    <source>
        <dbReference type="ARBA" id="ARBA00006540"/>
    </source>
</evidence>
<dbReference type="HAMAP" id="MF_01325_B">
    <property type="entry name" value="Ribosomal_uL3_B"/>
    <property type="match status" value="1"/>
</dbReference>
<evidence type="ECO:0000256" key="5">
    <source>
        <dbReference type="ARBA" id="ARBA00023274"/>
    </source>
</evidence>
<evidence type="ECO:0000313" key="9">
    <source>
        <dbReference type="Proteomes" id="UP000317093"/>
    </source>
</evidence>
<keyword evidence="4 7" id="KW-0689">Ribosomal protein</keyword>
<proteinExistence type="inferred from homology"/>
<evidence type="ECO:0000256" key="3">
    <source>
        <dbReference type="ARBA" id="ARBA00022884"/>
    </source>
</evidence>
<dbReference type="Pfam" id="PF00297">
    <property type="entry name" value="Ribosomal_L3"/>
    <property type="match status" value="1"/>
</dbReference>
<evidence type="ECO:0000256" key="6">
    <source>
        <dbReference type="ARBA" id="ARBA00035243"/>
    </source>
</evidence>
<name>A0A518AZM0_9BACT</name>
<dbReference type="EMBL" id="CP036279">
    <property type="protein sequence ID" value="QDU60160.1"/>
    <property type="molecule type" value="Genomic_DNA"/>
</dbReference>
<gene>
    <name evidence="7 8" type="primary">rplC</name>
    <name evidence="8" type="ORF">Pan216_09970</name>
</gene>
<dbReference type="PANTHER" id="PTHR11229:SF16">
    <property type="entry name" value="LARGE RIBOSOMAL SUBUNIT PROTEIN UL3C"/>
    <property type="match status" value="1"/>
</dbReference>
<keyword evidence="9" id="KW-1185">Reference proteome</keyword>
<keyword evidence="3 7" id="KW-0694">RNA-binding</keyword>
<dbReference type="NCBIfam" id="TIGR03625">
    <property type="entry name" value="L3_bact"/>
    <property type="match status" value="1"/>
</dbReference>
<dbReference type="FunFam" id="3.30.160.810:FF:000001">
    <property type="entry name" value="50S ribosomal protein L3"/>
    <property type="match status" value="1"/>
</dbReference>
<organism evidence="8 9">
    <name type="scientific">Kolteria novifilia</name>
    <dbReference type="NCBI Taxonomy" id="2527975"/>
    <lineage>
        <taxon>Bacteria</taxon>
        <taxon>Pseudomonadati</taxon>
        <taxon>Planctomycetota</taxon>
        <taxon>Planctomycetia</taxon>
        <taxon>Kolteriales</taxon>
        <taxon>Kolteriaceae</taxon>
        <taxon>Kolteria</taxon>
    </lineage>
</organism>
<dbReference type="KEGG" id="knv:Pan216_09970"/>
<dbReference type="GO" id="GO:0006412">
    <property type="term" value="P:translation"/>
    <property type="evidence" value="ECO:0007669"/>
    <property type="project" value="UniProtKB-UniRule"/>
</dbReference>
<comment type="function">
    <text evidence="7">One of the primary rRNA binding proteins, it binds directly near the 3'-end of the 23S rRNA, where it nucleates assembly of the 50S subunit.</text>
</comment>
<dbReference type="InterPro" id="IPR000597">
    <property type="entry name" value="Ribosomal_uL3"/>
</dbReference>
<dbReference type="OrthoDB" id="9806135at2"/>
<dbReference type="PANTHER" id="PTHR11229">
    <property type="entry name" value="50S RIBOSOMAL PROTEIN L3"/>
    <property type="match status" value="1"/>
</dbReference>
<evidence type="ECO:0000256" key="7">
    <source>
        <dbReference type="HAMAP-Rule" id="MF_01325"/>
    </source>
</evidence>
<evidence type="ECO:0000313" key="8">
    <source>
        <dbReference type="EMBL" id="QDU60160.1"/>
    </source>
</evidence>
<dbReference type="InterPro" id="IPR019927">
    <property type="entry name" value="Ribosomal_uL3_bac/org-type"/>
</dbReference>
<dbReference type="GO" id="GO:0022625">
    <property type="term" value="C:cytosolic large ribosomal subunit"/>
    <property type="evidence" value="ECO:0007669"/>
    <property type="project" value="TreeGrafter"/>
</dbReference>
<sequence>MTPTLLGQKIGMTQVFDDEGNVHPVTVLKLGPCQVLQVRTAEKDKYEAVQLGYLDKPRKSATKAERGHVAKVGAEPKRFVREVRLDAPAEHEAGAVLTADIFDGVKAVDIIGTMKGRGYSGTMKRHGFGGLEATHGVQRSHRAPGSIGCSAYPARVIKGRKMNGQYGNTRSTVRNVKVVRLDAEQSLLLVRGGVPGPNGGMVMVRETNRKKSKKA</sequence>
<dbReference type="SUPFAM" id="SSF50447">
    <property type="entry name" value="Translation proteins"/>
    <property type="match status" value="1"/>
</dbReference>
<dbReference type="GO" id="GO:0003735">
    <property type="term" value="F:structural constituent of ribosome"/>
    <property type="evidence" value="ECO:0007669"/>
    <property type="project" value="UniProtKB-UniRule"/>
</dbReference>
<dbReference type="FunFam" id="2.40.30.10:FF:000004">
    <property type="entry name" value="50S ribosomal protein L3"/>
    <property type="match status" value="1"/>
</dbReference>